<protein>
    <submittedName>
        <fullName evidence="2">Alpha-methylacyl-CoA racemase</fullName>
    </submittedName>
</protein>
<dbReference type="STRING" id="6573.A0A210PRF7"/>
<dbReference type="OrthoDB" id="16747at2759"/>
<dbReference type="PANTHER" id="PTHR48228:SF5">
    <property type="entry name" value="ALPHA-METHYLACYL-COA RACEMASE"/>
    <property type="match status" value="1"/>
</dbReference>
<dbReference type="GO" id="GO:0008206">
    <property type="term" value="P:bile acid metabolic process"/>
    <property type="evidence" value="ECO:0007669"/>
    <property type="project" value="TreeGrafter"/>
</dbReference>
<dbReference type="Proteomes" id="UP000242188">
    <property type="component" value="Unassembled WGS sequence"/>
</dbReference>
<sequence>MALKGIRVVELAGLAPAPFCAMILADFGAKVVRVDRVKSQMGTDRLGRGKQSVAVDLKKKEGVEVVRRMCSKADVVIEPFRTGVMEKLGLGPDKLLSDNPRLVYARLTGFGQQGPWAAKAGHDVNYISLAGILGQLGRKGERPYPPINLLADFAGGGLTCAFGITMALFERSTSGKGQVIDSNMVEGSAYIGTWLWKSRPMPIWGKERGDNVLDGGSPFYDTYETKDGKYVGVGALEPQFFNDLVKGLGLSNEVSQFDDPAEMRQKFKERFLSKSRDEWDVVFDGLDACYSPILDHNEAPLHPHNVHNKSFLKDAKGRYEPAPAPRLSRTPGVDEVYPTPRIGEHTSEVLQEIGFSQNEINSFISNGAVENNKGSSKL</sequence>
<dbReference type="InterPro" id="IPR023606">
    <property type="entry name" value="CoA-Trfase_III_dom_1_sf"/>
</dbReference>
<evidence type="ECO:0000256" key="1">
    <source>
        <dbReference type="ARBA" id="ARBA00008383"/>
    </source>
</evidence>
<organism evidence="2 3">
    <name type="scientific">Mizuhopecten yessoensis</name>
    <name type="common">Japanese scallop</name>
    <name type="synonym">Patinopecten yessoensis</name>
    <dbReference type="NCBI Taxonomy" id="6573"/>
    <lineage>
        <taxon>Eukaryota</taxon>
        <taxon>Metazoa</taxon>
        <taxon>Spiralia</taxon>
        <taxon>Lophotrochozoa</taxon>
        <taxon>Mollusca</taxon>
        <taxon>Bivalvia</taxon>
        <taxon>Autobranchia</taxon>
        <taxon>Pteriomorphia</taxon>
        <taxon>Pectinida</taxon>
        <taxon>Pectinoidea</taxon>
        <taxon>Pectinidae</taxon>
        <taxon>Mizuhopecten</taxon>
    </lineage>
</organism>
<reference evidence="2 3" key="1">
    <citation type="journal article" date="2017" name="Nat. Ecol. Evol.">
        <title>Scallop genome provides insights into evolution of bilaterian karyotype and development.</title>
        <authorList>
            <person name="Wang S."/>
            <person name="Zhang J."/>
            <person name="Jiao W."/>
            <person name="Li J."/>
            <person name="Xun X."/>
            <person name="Sun Y."/>
            <person name="Guo X."/>
            <person name="Huan P."/>
            <person name="Dong B."/>
            <person name="Zhang L."/>
            <person name="Hu X."/>
            <person name="Sun X."/>
            <person name="Wang J."/>
            <person name="Zhao C."/>
            <person name="Wang Y."/>
            <person name="Wang D."/>
            <person name="Huang X."/>
            <person name="Wang R."/>
            <person name="Lv J."/>
            <person name="Li Y."/>
            <person name="Zhang Z."/>
            <person name="Liu B."/>
            <person name="Lu W."/>
            <person name="Hui Y."/>
            <person name="Liang J."/>
            <person name="Zhou Z."/>
            <person name="Hou R."/>
            <person name="Li X."/>
            <person name="Liu Y."/>
            <person name="Li H."/>
            <person name="Ning X."/>
            <person name="Lin Y."/>
            <person name="Zhao L."/>
            <person name="Xing Q."/>
            <person name="Dou J."/>
            <person name="Li Y."/>
            <person name="Mao J."/>
            <person name="Guo H."/>
            <person name="Dou H."/>
            <person name="Li T."/>
            <person name="Mu C."/>
            <person name="Jiang W."/>
            <person name="Fu Q."/>
            <person name="Fu X."/>
            <person name="Miao Y."/>
            <person name="Liu J."/>
            <person name="Yu Q."/>
            <person name="Li R."/>
            <person name="Liao H."/>
            <person name="Li X."/>
            <person name="Kong Y."/>
            <person name="Jiang Z."/>
            <person name="Chourrout D."/>
            <person name="Li R."/>
            <person name="Bao Z."/>
        </authorList>
    </citation>
    <scope>NUCLEOTIDE SEQUENCE [LARGE SCALE GENOMIC DNA]</scope>
    <source>
        <strain evidence="2 3">PY_sf001</strain>
    </source>
</reference>
<comment type="caution">
    <text evidence="2">The sequence shown here is derived from an EMBL/GenBank/DDBJ whole genome shotgun (WGS) entry which is preliminary data.</text>
</comment>
<dbReference type="FunFam" id="3.40.50.10540:FF:000004">
    <property type="entry name" value="Probable alpha-methylacyl-CoA racemase mcr"/>
    <property type="match status" value="1"/>
</dbReference>
<dbReference type="Gene3D" id="3.40.50.10540">
    <property type="entry name" value="Crotonobetainyl-coa:carnitine coa-transferase, domain 1"/>
    <property type="match status" value="1"/>
</dbReference>
<dbReference type="GO" id="GO:0005739">
    <property type="term" value="C:mitochondrion"/>
    <property type="evidence" value="ECO:0007669"/>
    <property type="project" value="TreeGrafter"/>
</dbReference>
<dbReference type="InterPro" id="IPR050509">
    <property type="entry name" value="CoA-transferase_III"/>
</dbReference>
<dbReference type="GO" id="GO:0008111">
    <property type="term" value="F:alpha-methylacyl-CoA racemase activity"/>
    <property type="evidence" value="ECO:0007669"/>
    <property type="project" value="TreeGrafter"/>
</dbReference>
<dbReference type="InterPro" id="IPR044855">
    <property type="entry name" value="CoA-Trfase_III_dom3_sf"/>
</dbReference>
<dbReference type="Pfam" id="PF02515">
    <property type="entry name" value="CoA_transf_3"/>
    <property type="match status" value="1"/>
</dbReference>
<proteinExistence type="inferred from homology"/>
<dbReference type="SUPFAM" id="SSF89796">
    <property type="entry name" value="CoA-transferase family III (CaiB/BaiF)"/>
    <property type="match status" value="1"/>
</dbReference>
<comment type="similarity">
    <text evidence="1">Belongs to the CoA-transferase III family.</text>
</comment>
<dbReference type="InterPro" id="IPR003673">
    <property type="entry name" value="CoA-Trfase_fam_III"/>
</dbReference>
<gene>
    <name evidence="2" type="ORF">KP79_PYT15150</name>
</gene>
<accession>A0A210PRF7</accession>
<dbReference type="EMBL" id="NEDP02005548">
    <property type="protein sequence ID" value="OWF39044.1"/>
    <property type="molecule type" value="Genomic_DNA"/>
</dbReference>
<dbReference type="AlphaFoldDB" id="A0A210PRF7"/>
<evidence type="ECO:0000313" key="2">
    <source>
        <dbReference type="EMBL" id="OWF39044.1"/>
    </source>
</evidence>
<name>A0A210PRF7_MIZYE</name>
<dbReference type="PANTHER" id="PTHR48228">
    <property type="entry name" value="SUCCINYL-COA--D-CITRAMALATE COA-TRANSFERASE"/>
    <property type="match status" value="1"/>
</dbReference>
<evidence type="ECO:0000313" key="3">
    <source>
        <dbReference type="Proteomes" id="UP000242188"/>
    </source>
</evidence>
<dbReference type="Gene3D" id="3.30.1540.10">
    <property type="entry name" value="formyl-coa transferase, domain 3"/>
    <property type="match status" value="1"/>
</dbReference>
<keyword evidence="3" id="KW-1185">Reference proteome</keyword>